<comment type="caution">
    <text evidence="1">The sequence shown here is derived from an EMBL/GenBank/DDBJ whole genome shotgun (WGS) entry which is preliminary data.</text>
</comment>
<protein>
    <submittedName>
        <fullName evidence="1">Uncharacterized protein</fullName>
    </submittedName>
</protein>
<dbReference type="HOGENOM" id="CLU_3218998_0_0_4"/>
<organism evidence="1 2">
    <name type="scientific">Neisseria bacilliformis ATCC BAA-1200</name>
    <dbReference type="NCBI Taxonomy" id="888742"/>
    <lineage>
        <taxon>Bacteria</taxon>
        <taxon>Pseudomonadati</taxon>
        <taxon>Pseudomonadota</taxon>
        <taxon>Betaproteobacteria</taxon>
        <taxon>Neisseriales</taxon>
        <taxon>Neisseriaceae</taxon>
        <taxon>Neisseria</taxon>
    </lineage>
</organism>
<proteinExistence type="predicted"/>
<dbReference type="EMBL" id="AFAY01000003">
    <property type="protein sequence ID" value="EGF12121.1"/>
    <property type="molecule type" value="Genomic_DNA"/>
</dbReference>
<evidence type="ECO:0000313" key="2">
    <source>
        <dbReference type="Proteomes" id="UP000004105"/>
    </source>
</evidence>
<gene>
    <name evidence="1" type="ORF">HMPREF9123_0101</name>
</gene>
<sequence>MYGCLYPYRRFCGAGFFSEPFPLLFPIPPYPASLSLMILTTAWF</sequence>
<keyword evidence="2" id="KW-1185">Reference proteome</keyword>
<accession>F2B8P8</accession>
<evidence type="ECO:0000313" key="1">
    <source>
        <dbReference type="EMBL" id="EGF12121.1"/>
    </source>
</evidence>
<reference evidence="1 2" key="1">
    <citation type="submission" date="2011-02" db="EMBL/GenBank/DDBJ databases">
        <authorList>
            <person name="Muzny D."/>
            <person name="Qin X."/>
            <person name="Deng J."/>
            <person name="Jiang H."/>
            <person name="Liu Y."/>
            <person name="Qu J."/>
            <person name="Song X.-Z."/>
            <person name="Zhang L."/>
            <person name="Thornton R."/>
            <person name="Coyle M."/>
            <person name="Francisco L."/>
            <person name="Jackson L."/>
            <person name="Javaid M."/>
            <person name="Korchina V."/>
            <person name="Kovar C."/>
            <person name="Mata R."/>
            <person name="Mathew T."/>
            <person name="Ngo R."/>
            <person name="Nguyen L."/>
            <person name="Nguyen N."/>
            <person name="Okwuonu G."/>
            <person name="Ongeri F."/>
            <person name="Pham C."/>
            <person name="Simmons D."/>
            <person name="Wilczek-Boney K."/>
            <person name="Hale W."/>
            <person name="Jakkamsetti A."/>
            <person name="Pham P."/>
            <person name="Ruth R."/>
            <person name="San Lucas F."/>
            <person name="Warren J."/>
            <person name="Zhang J."/>
            <person name="Zhao Z."/>
            <person name="Zhou C."/>
            <person name="Zhu D."/>
            <person name="Lee S."/>
            <person name="Bess C."/>
            <person name="Blankenburg K."/>
            <person name="Forbes L."/>
            <person name="Fu Q."/>
            <person name="Gubbala S."/>
            <person name="Hirani K."/>
            <person name="Jayaseelan J.C."/>
            <person name="Lara F."/>
            <person name="Munidasa M."/>
            <person name="Palculict T."/>
            <person name="Patil S."/>
            <person name="Pu L.-L."/>
            <person name="Saada N."/>
            <person name="Tang L."/>
            <person name="Weissenberger G."/>
            <person name="Zhu Y."/>
            <person name="Hemphill L."/>
            <person name="Shang Y."/>
            <person name="Youmans B."/>
            <person name="Ayvaz T."/>
            <person name="Ross M."/>
            <person name="Santibanez J."/>
            <person name="Aqrawi P."/>
            <person name="Gross S."/>
            <person name="Joshi V."/>
            <person name="Fowler G."/>
            <person name="Nazareth L."/>
            <person name="Reid J."/>
            <person name="Worley K."/>
            <person name="Petrosino J."/>
            <person name="Highlander S."/>
            <person name="Gibbs R."/>
        </authorList>
    </citation>
    <scope>NUCLEOTIDE SEQUENCE [LARGE SCALE GENOMIC DNA]</scope>
    <source>
        <strain evidence="1 2">ATCC BAA-1200</strain>
    </source>
</reference>
<dbReference type="Proteomes" id="UP000004105">
    <property type="component" value="Unassembled WGS sequence"/>
</dbReference>
<dbReference type="AlphaFoldDB" id="F2B8P8"/>
<name>F2B8P8_9NEIS</name>